<dbReference type="InterPro" id="IPR017020">
    <property type="entry name" value="UCP033725"/>
</dbReference>
<comment type="caution">
    <text evidence="1">The sequence shown here is derived from an EMBL/GenBank/DDBJ whole genome shotgun (WGS) entry which is preliminary data.</text>
</comment>
<proteinExistence type="predicted"/>
<dbReference type="PIRSF" id="PIRSF033725">
    <property type="entry name" value="UCP033725"/>
    <property type="match status" value="1"/>
</dbReference>
<dbReference type="OrthoDB" id="2218409at2"/>
<dbReference type="Proteomes" id="UP000076796">
    <property type="component" value="Unassembled WGS sequence"/>
</dbReference>
<accession>A0A163GJ51</accession>
<dbReference type="RefSeq" id="WP_063477505.1">
    <property type="nucleotide sequence ID" value="NZ_JBCMWP010000019.1"/>
</dbReference>
<name>A0A163GJ51_9BACL</name>
<protein>
    <submittedName>
        <fullName evidence="1">Uncharacterized protein</fullName>
    </submittedName>
</protein>
<dbReference type="EMBL" id="LWMH01000001">
    <property type="protein sequence ID" value="KZS45001.1"/>
    <property type="molecule type" value="Genomic_DNA"/>
</dbReference>
<evidence type="ECO:0000313" key="2">
    <source>
        <dbReference type="Proteomes" id="UP000076796"/>
    </source>
</evidence>
<dbReference type="AlphaFoldDB" id="A0A163GJ51"/>
<evidence type="ECO:0000313" key="1">
    <source>
        <dbReference type="EMBL" id="KZS45001.1"/>
    </source>
</evidence>
<sequence length="129" mass="15114">MVREGKYAVYKGIEYCLGKKGRDWANLLCYDKQSTQHGFVPHKYDVGVYTKRVPKTDIHEAYHIRTLVVFMGEKFMVRSQDFNMLQIITSNVTIAHNFSFTQIAKYCFEKSISIEDVTQIYEEKISIKI</sequence>
<keyword evidence="2" id="KW-1185">Reference proteome</keyword>
<gene>
    <name evidence="1" type="ORF">AWU65_03200</name>
</gene>
<organism evidence="1 2">
    <name type="scientific">Paenibacillus glucanolyticus</name>
    <dbReference type="NCBI Taxonomy" id="59843"/>
    <lineage>
        <taxon>Bacteria</taxon>
        <taxon>Bacillati</taxon>
        <taxon>Bacillota</taxon>
        <taxon>Bacilli</taxon>
        <taxon>Bacillales</taxon>
        <taxon>Paenibacillaceae</taxon>
        <taxon>Paenibacillus</taxon>
    </lineage>
</organism>
<reference evidence="1" key="1">
    <citation type="journal article" date="2016" name="Genome Announc.">
        <title>Draft genomes of two strains of Paenibacillus glucanolyticus with capability to degrade lignocellulose.</title>
        <authorList>
            <person name="Mathews S.L."/>
            <person name="Pawlak J."/>
            <person name="Grunden A.M."/>
        </authorList>
    </citation>
    <scope>NUCLEOTIDE SEQUENCE [LARGE SCALE GENOMIC DNA]</scope>
    <source>
        <strain evidence="1">SLM1</strain>
    </source>
</reference>